<comment type="caution">
    <text evidence="2">The sequence shown here is derived from an EMBL/GenBank/DDBJ whole genome shotgun (WGS) entry which is preliminary data.</text>
</comment>
<protein>
    <submittedName>
        <fullName evidence="2">Uncharacterized protein</fullName>
    </submittedName>
</protein>
<dbReference type="AlphaFoldDB" id="A0AAV7N990"/>
<evidence type="ECO:0000313" key="2">
    <source>
        <dbReference type="EMBL" id="KAJ1112598.1"/>
    </source>
</evidence>
<organism evidence="2 3">
    <name type="scientific">Pleurodeles waltl</name>
    <name type="common">Iberian ribbed newt</name>
    <dbReference type="NCBI Taxonomy" id="8319"/>
    <lineage>
        <taxon>Eukaryota</taxon>
        <taxon>Metazoa</taxon>
        <taxon>Chordata</taxon>
        <taxon>Craniata</taxon>
        <taxon>Vertebrata</taxon>
        <taxon>Euteleostomi</taxon>
        <taxon>Amphibia</taxon>
        <taxon>Batrachia</taxon>
        <taxon>Caudata</taxon>
        <taxon>Salamandroidea</taxon>
        <taxon>Salamandridae</taxon>
        <taxon>Pleurodelinae</taxon>
        <taxon>Pleurodeles</taxon>
    </lineage>
</organism>
<feature type="region of interest" description="Disordered" evidence="1">
    <location>
        <begin position="47"/>
        <end position="110"/>
    </location>
</feature>
<keyword evidence="3" id="KW-1185">Reference proteome</keyword>
<sequence>MNTKDENTNRMLRGREQTRFRELRRPGLIKSIVTPAYCLLDAQACRGASGDSGRTREETRGLPVGARDRPCGETQKAGDPRADRTGGATGSIGGGLGGLRPWGLGGPFWA</sequence>
<proteinExistence type="predicted"/>
<accession>A0AAV7N990</accession>
<feature type="compositionally biased region" description="Basic and acidic residues" evidence="1">
    <location>
        <begin position="53"/>
        <end position="84"/>
    </location>
</feature>
<evidence type="ECO:0000256" key="1">
    <source>
        <dbReference type="SAM" id="MobiDB-lite"/>
    </source>
</evidence>
<gene>
    <name evidence="2" type="ORF">NDU88_000860</name>
</gene>
<reference evidence="2" key="1">
    <citation type="journal article" date="2022" name="bioRxiv">
        <title>Sequencing and chromosome-scale assembly of the giantPleurodeles waltlgenome.</title>
        <authorList>
            <person name="Brown T."/>
            <person name="Elewa A."/>
            <person name="Iarovenko S."/>
            <person name="Subramanian E."/>
            <person name="Araus A.J."/>
            <person name="Petzold A."/>
            <person name="Susuki M."/>
            <person name="Suzuki K.-i.T."/>
            <person name="Hayashi T."/>
            <person name="Toyoda A."/>
            <person name="Oliveira C."/>
            <person name="Osipova E."/>
            <person name="Leigh N.D."/>
            <person name="Simon A."/>
            <person name="Yun M.H."/>
        </authorList>
    </citation>
    <scope>NUCLEOTIDE SEQUENCE</scope>
    <source>
        <strain evidence="2">20211129_DDA</strain>
        <tissue evidence="2">Liver</tissue>
    </source>
</reference>
<dbReference type="EMBL" id="JANPWB010000012">
    <property type="protein sequence ID" value="KAJ1112598.1"/>
    <property type="molecule type" value="Genomic_DNA"/>
</dbReference>
<feature type="compositionally biased region" description="Gly residues" evidence="1">
    <location>
        <begin position="87"/>
        <end position="110"/>
    </location>
</feature>
<name>A0AAV7N990_PLEWA</name>
<dbReference type="Proteomes" id="UP001066276">
    <property type="component" value="Chromosome 8"/>
</dbReference>
<evidence type="ECO:0000313" key="3">
    <source>
        <dbReference type="Proteomes" id="UP001066276"/>
    </source>
</evidence>